<dbReference type="Proteomes" id="UP000248795">
    <property type="component" value="Unassembled WGS sequence"/>
</dbReference>
<evidence type="ECO:0000256" key="2">
    <source>
        <dbReference type="SAM" id="Phobius"/>
    </source>
</evidence>
<keyword evidence="2" id="KW-0812">Transmembrane</keyword>
<feature type="transmembrane region" description="Helical" evidence="2">
    <location>
        <begin position="208"/>
        <end position="234"/>
    </location>
</feature>
<keyword evidence="2" id="KW-0472">Membrane</keyword>
<evidence type="ECO:0000313" key="4">
    <source>
        <dbReference type="EMBL" id="PZF75413.1"/>
    </source>
</evidence>
<sequence length="355" mass="40697">MEHISPQALRHNIQRKTVISRHPDARALAGPNPWTALAVPVLLTLHWGMAYVVGQTNLLWCFLAAFFVGQFIIHSAGALLHETAHRLVFHRTGPKLAFDLGLELILASFGKQLTYQYEHVTSHHPFLGNYERDYEHEDICSFNARRTIKASHPVTQHLLTLLTLVLHLLPFGFIFSDKILVPLYERASGRSMKDRSRHIGARKVPRNLTLLFVAVSLAVNVFLFMAFGFLGWLYHNWSLSLFLGKMGVSNLGQSLSEHEGMDEIEPTYSDYRFQNLFLFNTGYHHEHHTFPNVPWNRLPKLKEIAPDVFCRENPRTYLKLWLDHVRGDFTPSRRNGLMNQDLTERCPKASAPSGN</sequence>
<keyword evidence="5" id="KW-1185">Reference proteome</keyword>
<accession>A0A2W2C5H1</accession>
<feature type="domain" description="Fatty acid desaturase" evidence="3">
    <location>
        <begin position="60"/>
        <end position="318"/>
    </location>
</feature>
<comment type="caution">
    <text evidence="4">The sequence shown here is derived from an EMBL/GenBank/DDBJ whole genome shotgun (WGS) entry which is preliminary data.</text>
</comment>
<dbReference type="AlphaFoldDB" id="A0A2W2C5H1"/>
<reference evidence="5" key="1">
    <citation type="submission" date="2018-06" db="EMBL/GenBank/DDBJ databases">
        <title>Aestuariibacter litoralis strain KCTC 52945T.</title>
        <authorList>
            <person name="Li X."/>
            <person name="Salam N."/>
            <person name="Li J.-L."/>
            <person name="Chen Y.-M."/>
            <person name="Yang Z.-W."/>
            <person name="Zhang L.-Y."/>
            <person name="Han M.-X."/>
            <person name="Xiao M."/>
            <person name="Li W.-J."/>
        </authorList>
    </citation>
    <scope>NUCLEOTIDE SEQUENCE [LARGE SCALE GENOMIC DNA]</scope>
    <source>
        <strain evidence="5">KCTC 52945</strain>
    </source>
</reference>
<dbReference type="GO" id="GO:0042284">
    <property type="term" value="F:sphingolipid delta-4 desaturase activity"/>
    <property type="evidence" value="ECO:0007669"/>
    <property type="project" value="TreeGrafter"/>
</dbReference>
<feature type="transmembrane region" description="Helical" evidence="2">
    <location>
        <begin position="60"/>
        <end position="80"/>
    </location>
</feature>
<feature type="region of interest" description="Disordered" evidence="1">
    <location>
        <begin position="333"/>
        <end position="355"/>
    </location>
</feature>
<dbReference type="InterPro" id="IPR005804">
    <property type="entry name" value="FA_desaturase_dom"/>
</dbReference>
<organism evidence="4 5">
    <name type="scientific">Aestuariivirga litoralis</name>
    <dbReference type="NCBI Taxonomy" id="2650924"/>
    <lineage>
        <taxon>Bacteria</taxon>
        <taxon>Pseudomonadati</taxon>
        <taxon>Pseudomonadota</taxon>
        <taxon>Alphaproteobacteria</taxon>
        <taxon>Hyphomicrobiales</taxon>
        <taxon>Aestuariivirgaceae</taxon>
        <taxon>Aestuariivirga</taxon>
    </lineage>
</organism>
<dbReference type="RefSeq" id="WP_111199933.1">
    <property type="nucleotide sequence ID" value="NZ_QKVK01000010.1"/>
</dbReference>
<evidence type="ECO:0000256" key="1">
    <source>
        <dbReference type="SAM" id="MobiDB-lite"/>
    </source>
</evidence>
<dbReference type="PANTHER" id="PTHR12879">
    <property type="entry name" value="SPHINGOLIPID DELTA 4 DESATURASE/C-4 HYDROXYLASE PROTEIN DES2"/>
    <property type="match status" value="1"/>
</dbReference>
<dbReference type="EMBL" id="QKVK01000010">
    <property type="protein sequence ID" value="PZF75413.1"/>
    <property type="molecule type" value="Genomic_DNA"/>
</dbReference>
<gene>
    <name evidence="4" type="ORF">DK847_18010</name>
</gene>
<feature type="transmembrane region" description="Helical" evidence="2">
    <location>
        <begin position="164"/>
        <end position="187"/>
    </location>
</feature>
<evidence type="ECO:0000313" key="5">
    <source>
        <dbReference type="Proteomes" id="UP000248795"/>
    </source>
</evidence>
<protein>
    <recommendedName>
        <fullName evidence="3">Fatty acid desaturase domain-containing protein</fullName>
    </recommendedName>
</protein>
<proteinExistence type="predicted"/>
<feature type="transmembrane region" description="Helical" evidence="2">
    <location>
        <begin position="34"/>
        <end position="53"/>
    </location>
</feature>
<dbReference type="GO" id="GO:0016020">
    <property type="term" value="C:membrane"/>
    <property type="evidence" value="ECO:0007669"/>
    <property type="project" value="GOC"/>
</dbReference>
<dbReference type="GO" id="GO:0046513">
    <property type="term" value="P:ceramide biosynthetic process"/>
    <property type="evidence" value="ECO:0007669"/>
    <property type="project" value="TreeGrafter"/>
</dbReference>
<dbReference type="Pfam" id="PF00487">
    <property type="entry name" value="FA_desaturase"/>
    <property type="match status" value="1"/>
</dbReference>
<dbReference type="PANTHER" id="PTHR12879:SF8">
    <property type="entry name" value="SPHINGOLIPID DELTA(4)-DESATURASE DES1"/>
    <property type="match status" value="1"/>
</dbReference>
<keyword evidence="2" id="KW-1133">Transmembrane helix</keyword>
<name>A0A2W2C5H1_9HYPH</name>
<evidence type="ECO:0000259" key="3">
    <source>
        <dbReference type="Pfam" id="PF00487"/>
    </source>
</evidence>